<evidence type="ECO:0000313" key="4">
    <source>
        <dbReference type="EMBL" id="GAA0035592.1"/>
    </source>
</evidence>
<keyword evidence="3" id="KW-0732">Signal</keyword>
<proteinExistence type="predicted"/>
<protein>
    <recommendedName>
        <fullName evidence="6">LPXTG-motif cell wall anchor domain-containing protein</fullName>
    </recommendedName>
</protein>
<accession>A0ABP3C761</accession>
<evidence type="ECO:0008006" key="6">
    <source>
        <dbReference type="Google" id="ProtNLM"/>
    </source>
</evidence>
<dbReference type="RefSeq" id="WP_339392470.1">
    <property type="nucleotide sequence ID" value="NZ_BAAAAF010000004.1"/>
</dbReference>
<feature type="signal peptide" evidence="3">
    <location>
        <begin position="1"/>
        <end position="24"/>
    </location>
</feature>
<feature type="compositionally biased region" description="Gly residues" evidence="1">
    <location>
        <begin position="383"/>
        <end position="401"/>
    </location>
</feature>
<keyword evidence="2" id="KW-0812">Transmembrane</keyword>
<evidence type="ECO:0000256" key="3">
    <source>
        <dbReference type="SAM" id="SignalP"/>
    </source>
</evidence>
<gene>
    <name evidence="4" type="ORF">NCCP602_15530</name>
</gene>
<keyword evidence="5" id="KW-1185">Reference proteome</keyword>
<feature type="transmembrane region" description="Helical" evidence="2">
    <location>
        <begin position="409"/>
        <end position="428"/>
    </location>
</feature>
<name>A0ABP3C761_9MICO</name>
<keyword evidence="2" id="KW-0472">Membrane</keyword>
<reference evidence="4 5" key="1">
    <citation type="submission" date="2024-01" db="EMBL/GenBank/DDBJ databases">
        <title>Characterization of antibiotic resistant novel bacterial strains and their environmental applications.</title>
        <authorList>
            <person name="Manzoor S."/>
            <person name="Abbas S."/>
            <person name="Arshad M."/>
            <person name="Ahmed I."/>
        </authorList>
    </citation>
    <scope>NUCLEOTIDE SEQUENCE [LARGE SCALE GENOMIC DNA]</scope>
    <source>
        <strain evidence="4 5">NCCP-602</strain>
    </source>
</reference>
<sequence length="442" mass="44525">MKKLVLAPVVALAITGLAASPVIAAPNSGDAFSRTGVQTSATGGESKTAEADAQKIEASVSVSPTEISQTDLADKGVDVTVTGLEAGDVVTDSLTGEETVAEGATVTFTIVNDSGDPKAVPSGPVNFTVTVDRGTESATYDASFTVTPDETEEPTAPAVDPKAKFASEKISVSEIESKGLKFSGEGFTPGGTVSIEGISTPQSGDKAGVQAAQAGKQADVITADEDGKISGTLIAPEGAAKVGKYVVAFVDDKTGEKTEAVVFTVTEDATEEPTTPAADAKLIISPETVSPKDFVNQKKGVKVTIENCEPGEDVRFLVNPKSDINVTAFDRTVKADDKGTAFVNVYGTSASNPSAYIGDYSVTVTCGDDKLSGEFSVEDEANAGGGGGGNDDGGNAGGGGDLPRTGMELGGLAAGAALLLVGGAAVVMTKRRRSAAVSPSDI</sequence>
<evidence type="ECO:0000313" key="5">
    <source>
        <dbReference type="Proteomes" id="UP001498238"/>
    </source>
</evidence>
<evidence type="ECO:0000256" key="1">
    <source>
        <dbReference type="SAM" id="MobiDB-lite"/>
    </source>
</evidence>
<dbReference type="Proteomes" id="UP001498238">
    <property type="component" value="Unassembled WGS sequence"/>
</dbReference>
<evidence type="ECO:0000256" key="2">
    <source>
        <dbReference type="SAM" id="Phobius"/>
    </source>
</evidence>
<organism evidence="4 5">
    <name type="scientific">Brevibacterium metallidurans</name>
    <dbReference type="NCBI Taxonomy" id="1482676"/>
    <lineage>
        <taxon>Bacteria</taxon>
        <taxon>Bacillati</taxon>
        <taxon>Actinomycetota</taxon>
        <taxon>Actinomycetes</taxon>
        <taxon>Micrococcales</taxon>
        <taxon>Brevibacteriaceae</taxon>
        <taxon>Brevibacterium</taxon>
    </lineage>
</organism>
<comment type="caution">
    <text evidence="4">The sequence shown here is derived from an EMBL/GenBank/DDBJ whole genome shotgun (WGS) entry which is preliminary data.</text>
</comment>
<dbReference type="EMBL" id="BAAAAF010000004">
    <property type="protein sequence ID" value="GAA0035592.1"/>
    <property type="molecule type" value="Genomic_DNA"/>
</dbReference>
<feature type="chain" id="PRO_5045361180" description="LPXTG-motif cell wall anchor domain-containing protein" evidence="3">
    <location>
        <begin position="25"/>
        <end position="442"/>
    </location>
</feature>
<dbReference type="NCBIfam" id="TIGR01167">
    <property type="entry name" value="LPXTG_anchor"/>
    <property type="match status" value="1"/>
</dbReference>
<keyword evidence="2" id="KW-1133">Transmembrane helix</keyword>
<feature type="region of interest" description="Disordered" evidence="1">
    <location>
        <begin position="378"/>
        <end position="402"/>
    </location>
</feature>